<gene>
    <name evidence="2" type="ORF">ZIOFF_058890</name>
</gene>
<protein>
    <submittedName>
        <fullName evidence="2">Uncharacterized protein</fullName>
    </submittedName>
</protein>
<evidence type="ECO:0000313" key="3">
    <source>
        <dbReference type="Proteomes" id="UP000734854"/>
    </source>
</evidence>
<comment type="caution">
    <text evidence="2">The sequence shown here is derived from an EMBL/GenBank/DDBJ whole genome shotgun (WGS) entry which is preliminary data.</text>
</comment>
<keyword evidence="1" id="KW-0812">Transmembrane</keyword>
<reference evidence="2 3" key="1">
    <citation type="submission" date="2020-08" db="EMBL/GenBank/DDBJ databases">
        <title>Plant Genome Project.</title>
        <authorList>
            <person name="Zhang R.-G."/>
        </authorList>
    </citation>
    <scope>NUCLEOTIDE SEQUENCE [LARGE SCALE GENOMIC DNA]</scope>
    <source>
        <tissue evidence="2">Rhizome</tissue>
    </source>
</reference>
<dbReference type="Proteomes" id="UP000734854">
    <property type="component" value="Unassembled WGS sequence"/>
</dbReference>
<keyword evidence="1" id="KW-1133">Transmembrane helix</keyword>
<evidence type="ECO:0000313" key="2">
    <source>
        <dbReference type="EMBL" id="KAG6482259.1"/>
    </source>
</evidence>
<organism evidence="2 3">
    <name type="scientific">Zingiber officinale</name>
    <name type="common">Ginger</name>
    <name type="synonym">Amomum zingiber</name>
    <dbReference type="NCBI Taxonomy" id="94328"/>
    <lineage>
        <taxon>Eukaryota</taxon>
        <taxon>Viridiplantae</taxon>
        <taxon>Streptophyta</taxon>
        <taxon>Embryophyta</taxon>
        <taxon>Tracheophyta</taxon>
        <taxon>Spermatophyta</taxon>
        <taxon>Magnoliopsida</taxon>
        <taxon>Liliopsida</taxon>
        <taxon>Zingiberales</taxon>
        <taxon>Zingiberaceae</taxon>
        <taxon>Zingiber</taxon>
    </lineage>
</organism>
<accession>A0A8J5FH69</accession>
<keyword evidence="3" id="KW-1185">Reference proteome</keyword>
<evidence type="ECO:0000256" key="1">
    <source>
        <dbReference type="SAM" id="Phobius"/>
    </source>
</evidence>
<dbReference type="AlphaFoldDB" id="A0A8J5FH69"/>
<name>A0A8J5FH69_ZINOF</name>
<dbReference type="EMBL" id="JACMSC010000016">
    <property type="protein sequence ID" value="KAG6482259.1"/>
    <property type="molecule type" value="Genomic_DNA"/>
</dbReference>
<feature type="transmembrane region" description="Helical" evidence="1">
    <location>
        <begin position="40"/>
        <end position="57"/>
    </location>
</feature>
<proteinExistence type="predicted"/>
<keyword evidence="1" id="KW-0472">Membrane</keyword>
<sequence length="117" mass="12928">MATAVSGFCFIELSQNVCGFSLMWFAALISCDLGRVLLKWFWIVIEIIVVLYLLGCLSSGHEALIWLFDQDLDVLLIELLWIGEFFTSDSTCGAPVLGFGTTLPTHDAYVTGEEVVT</sequence>